<evidence type="ECO:0000259" key="2">
    <source>
        <dbReference type="PROSITE" id="PS50110"/>
    </source>
</evidence>
<dbReference type="OrthoDB" id="10263760at2759"/>
<dbReference type="GO" id="GO:0016616">
    <property type="term" value="F:oxidoreductase activity, acting on the CH-OH group of donors, NAD or NADP as acceptor"/>
    <property type="evidence" value="ECO:0007669"/>
    <property type="project" value="InterPro"/>
</dbReference>
<dbReference type="InterPro" id="IPR036291">
    <property type="entry name" value="NAD(P)-bd_dom_sf"/>
</dbReference>
<dbReference type="InterPro" id="IPR001789">
    <property type="entry name" value="Sig_transdc_resp-reg_receiver"/>
</dbReference>
<gene>
    <name evidence="3" type="ORF">PHJA_001081400</name>
</gene>
<dbReference type="InterPro" id="IPR011128">
    <property type="entry name" value="G3P_DH_NAD-dep_N"/>
</dbReference>
<dbReference type="SUPFAM" id="SSF52172">
    <property type="entry name" value="CheY-like"/>
    <property type="match status" value="1"/>
</dbReference>
<reference evidence="3" key="1">
    <citation type="submission" date="2020-07" db="EMBL/GenBank/DDBJ databases">
        <title>Ethylene signaling mediates host invasion by parasitic plants.</title>
        <authorList>
            <person name="Yoshida S."/>
        </authorList>
    </citation>
    <scope>NUCLEOTIDE SEQUENCE</scope>
    <source>
        <strain evidence="3">Okayama</strain>
    </source>
</reference>
<sequence length="230" mass="25302">MESFSSDASSSSSSQKLSSALFYPTDQKAASLDYPHVLLVDDDRVMLQYLGQMFSSRDCSVTMTESSFQSLGFICGFMKNKPKLSMICVKYNMSPQAGFNGYQILLQIKRPGSPAENVPVVIYCPDPNPDQLIELDKCRSAGALMVYKKSLMLAEVVDMVVVLGGGSFGTAMAAHVANRKAQLEVNMLVRNPEICQSINENHVNRGHQWLGLQSNRTEPSFESLSSTHLS</sequence>
<dbReference type="AlphaFoldDB" id="A0A830BP35"/>
<name>A0A830BP35_9LAMI</name>
<dbReference type="CDD" id="cd00156">
    <property type="entry name" value="REC"/>
    <property type="match status" value="1"/>
</dbReference>
<dbReference type="GO" id="GO:0051287">
    <property type="term" value="F:NAD binding"/>
    <property type="evidence" value="ECO:0007669"/>
    <property type="project" value="InterPro"/>
</dbReference>
<dbReference type="Pfam" id="PF01210">
    <property type="entry name" value="NAD_Gly3P_dh_N"/>
    <property type="match status" value="1"/>
</dbReference>
<evidence type="ECO:0000313" key="3">
    <source>
        <dbReference type="EMBL" id="GFP89377.1"/>
    </source>
</evidence>
<dbReference type="GO" id="GO:0000160">
    <property type="term" value="P:phosphorelay signal transduction system"/>
    <property type="evidence" value="ECO:0007669"/>
    <property type="project" value="InterPro"/>
</dbReference>
<evidence type="ECO:0000256" key="1">
    <source>
        <dbReference type="PROSITE-ProRule" id="PRU00169"/>
    </source>
</evidence>
<dbReference type="Proteomes" id="UP000653305">
    <property type="component" value="Unassembled WGS sequence"/>
</dbReference>
<dbReference type="InterPro" id="IPR011006">
    <property type="entry name" value="CheY-like_superfamily"/>
</dbReference>
<dbReference type="GO" id="GO:0046168">
    <property type="term" value="P:glycerol-3-phosphate catabolic process"/>
    <property type="evidence" value="ECO:0007669"/>
    <property type="project" value="InterPro"/>
</dbReference>
<dbReference type="SUPFAM" id="SSF51735">
    <property type="entry name" value="NAD(P)-binding Rossmann-fold domains"/>
    <property type="match status" value="1"/>
</dbReference>
<protein>
    <submittedName>
        <fullName evidence="3">Glycerol-3-phosphate dehydrogenase [NAD(+)] 2 chloroplastic</fullName>
    </submittedName>
</protein>
<dbReference type="Gene3D" id="3.40.50.720">
    <property type="entry name" value="NAD(P)-binding Rossmann-like Domain"/>
    <property type="match status" value="1"/>
</dbReference>
<accession>A0A830BP35</accession>
<dbReference type="PROSITE" id="PS50110">
    <property type="entry name" value="RESPONSE_REGULATORY"/>
    <property type="match status" value="1"/>
</dbReference>
<proteinExistence type="predicted"/>
<comment type="caution">
    <text evidence="3">The sequence shown here is derived from an EMBL/GenBank/DDBJ whole genome shotgun (WGS) entry which is preliminary data.</text>
</comment>
<keyword evidence="4" id="KW-1185">Reference proteome</keyword>
<comment type="caution">
    <text evidence="1">Lacks conserved residue(s) required for the propagation of feature annotation.</text>
</comment>
<evidence type="ECO:0000313" key="4">
    <source>
        <dbReference type="Proteomes" id="UP000653305"/>
    </source>
</evidence>
<feature type="domain" description="Response regulatory" evidence="2">
    <location>
        <begin position="36"/>
        <end position="164"/>
    </location>
</feature>
<dbReference type="EMBL" id="BMAC01000189">
    <property type="protein sequence ID" value="GFP89377.1"/>
    <property type="molecule type" value="Genomic_DNA"/>
</dbReference>
<dbReference type="Gene3D" id="3.40.50.2300">
    <property type="match status" value="1"/>
</dbReference>
<organism evidence="3 4">
    <name type="scientific">Phtheirospermum japonicum</name>
    <dbReference type="NCBI Taxonomy" id="374723"/>
    <lineage>
        <taxon>Eukaryota</taxon>
        <taxon>Viridiplantae</taxon>
        <taxon>Streptophyta</taxon>
        <taxon>Embryophyta</taxon>
        <taxon>Tracheophyta</taxon>
        <taxon>Spermatophyta</taxon>
        <taxon>Magnoliopsida</taxon>
        <taxon>eudicotyledons</taxon>
        <taxon>Gunneridae</taxon>
        <taxon>Pentapetalae</taxon>
        <taxon>asterids</taxon>
        <taxon>lamiids</taxon>
        <taxon>Lamiales</taxon>
        <taxon>Orobanchaceae</taxon>
        <taxon>Orobanchaceae incertae sedis</taxon>
        <taxon>Phtheirospermum</taxon>
    </lineage>
</organism>